<comment type="caution">
    <text evidence="2">The sequence shown here is derived from an EMBL/GenBank/DDBJ whole genome shotgun (WGS) entry which is preliminary data.</text>
</comment>
<feature type="chain" id="PRO_5040148461" description="Autophagy-related protein 9" evidence="1">
    <location>
        <begin position="20"/>
        <end position="157"/>
    </location>
</feature>
<dbReference type="AlphaFoldDB" id="A0A9P6IKC7"/>
<keyword evidence="3" id="KW-1185">Reference proteome</keyword>
<evidence type="ECO:0000313" key="2">
    <source>
        <dbReference type="EMBL" id="KAF9931256.1"/>
    </source>
</evidence>
<gene>
    <name evidence="2" type="ORF">BGZ65_004968</name>
</gene>
<reference evidence="2" key="1">
    <citation type="journal article" date="2020" name="Fungal Divers.">
        <title>Resolving the Mortierellaceae phylogeny through synthesis of multi-gene phylogenetics and phylogenomics.</title>
        <authorList>
            <person name="Vandepol N."/>
            <person name="Liber J."/>
            <person name="Desiro A."/>
            <person name="Na H."/>
            <person name="Kennedy M."/>
            <person name="Barry K."/>
            <person name="Grigoriev I.V."/>
            <person name="Miller A.N."/>
            <person name="O'Donnell K."/>
            <person name="Stajich J.E."/>
            <person name="Bonito G."/>
        </authorList>
    </citation>
    <scope>NUCLEOTIDE SEQUENCE</scope>
    <source>
        <strain evidence="2">MES-2147</strain>
    </source>
</reference>
<evidence type="ECO:0000313" key="3">
    <source>
        <dbReference type="Proteomes" id="UP000749646"/>
    </source>
</evidence>
<dbReference type="EMBL" id="JAAAHW010010066">
    <property type="protein sequence ID" value="KAF9931256.1"/>
    <property type="molecule type" value="Genomic_DNA"/>
</dbReference>
<name>A0A9P6IKC7_9FUNG</name>
<feature type="signal peptide" evidence="1">
    <location>
        <begin position="1"/>
        <end position="19"/>
    </location>
</feature>
<keyword evidence="1" id="KW-0732">Signal</keyword>
<protein>
    <recommendedName>
        <fullName evidence="4">Autophagy-related protein 9</fullName>
    </recommendedName>
</protein>
<evidence type="ECO:0008006" key="4">
    <source>
        <dbReference type="Google" id="ProtNLM"/>
    </source>
</evidence>
<evidence type="ECO:0000256" key="1">
    <source>
        <dbReference type="SAM" id="SignalP"/>
    </source>
</evidence>
<sequence>MAVAAAIAWTLSLFVLSSPDESPIFAWSYLSLGIAWALAVKLNSYEHAYEIRSSSANHPDRSQSVTYTGGPFGTTAKEHVSIFRLQKLSSAWNASLRTRKSPKDTPSLLPAILIAVRVELIPALLLSYVPPILLKDLLSYLEDYQSKPLSYRLTLAI</sequence>
<organism evidence="2 3">
    <name type="scientific">Modicella reniformis</name>
    <dbReference type="NCBI Taxonomy" id="1440133"/>
    <lineage>
        <taxon>Eukaryota</taxon>
        <taxon>Fungi</taxon>
        <taxon>Fungi incertae sedis</taxon>
        <taxon>Mucoromycota</taxon>
        <taxon>Mortierellomycotina</taxon>
        <taxon>Mortierellomycetes</taxon>
        <taxon>Mortierellales</taxon>
        <taxon>Mortierellaceae</taxon>
        <taxon>Modicella</taxon>
    </lineage>
</organism>
<accession>A0A9P6IKC7</accession>
<proteinExistence type="predicted"/>
<dbReference type="Proteomes" id="UP000749646">
    <property type="component" value="Unassembled WGS sequence"/>
</dbReference>